<name>A0A218W7C1_PUNGR</name>
<reference evidence="2" key="1">
    <citation type="journal article" date="2017" name="Plant J.">
        <title>The pomegranate (Punica granatum L.) genome and the genomics of punicalagin biosynthesis.</title>
        <authorList>
            <person name="Qin G."/>
            <person name="Xu C."/>
            <person name="Ming R."/>
            <person name="Tang H."/>
            <person name="Guyot R."/>
            <person name="Kramer E.M."/>
            <person name="Hu Y."/>
            <person name="Yi X."/>
            <person name="Qi Y."/>
            <person name="Xu X."/>
            <person name="Gao Z."/>
            <person name="Pan H."/>
            <person name="Jian J."/>
            <person name="Tian Y."/>
            <person name="Yue Z."/>
            <person name="Xu Y."/>
        </authorList>
    </citation>
    <scope>NUCLEOTIDE SEQUENCE [LARGE SCALE GENOMIC DNA]</scope>
    <source>
        <strain evidence="2">cv. Dabenzi</strain>
    </source>
</reference>
<evidence type="ECO:0000313" key="2">
    <source>
        <dbReference type="Proteomes" id="UP000197138"/>
    </source>
</evidence>
<proteinExistence type="predicted"/>
<evidence type="ECO:0000313" key="1">
    <source>
        <dbReference type="EMBL" id="OWM68378.1"/>
    </source>
</evidence>
<dbReference type="Proteomes" id="UP000197138">
    <property type="component" value="Unassembled WGS sequence"/>
</dbReference>
<organism evidence="1 2">
    <name type="scientific">Punica granatum</name>
    <name type="common">Pomegranate</name>
    <dbReference type="NCBI Taxonomy" id="22663"/>
    <lineage>
        <taxon>Eukaryota</taxon>
        <taxon>Viridiplantae</taxon>
        <taxon>Streptophyta</taxon>
        <taxon>Embryophyta</taxon>
        <taxon>Tracheophyta</taxon>
        <taxon>Spermatophyta</taxon>
        <taxon>Magnoliopsida</taxon>
        <taxon>eudicotyledons</taxon>
        <taxon>Gunneridae</taxon>
        <taxon>Pentapetalae</taxon>
        <taxon>rosids</taxon>
        <taxon>malvids</taxon>
        <taxon>Myrtales</taxon>
        <taxon>Lythraceae</taxon>
        <taxon>Punica</taxon>
    </lineage>
</organism>
<gene>
    <name evidence="1" type="ORF">CDL15_Pgr004860</name>
</gene>
<accession>A0A218W7C1</accession>
<sequence length="82" mass="8527">MVFPSLGWLGSLGLGKGFNLRSFPAQICTGKVESSHGVARLVFFSSRGIRRSRLGHWKWMLGGPMAEGGGNHGGAEVAAAGG</sequence>
<comment type="caution">
    <text evidence="1">The sequence shown here is derived from an EMBL/GenBank/DDBJ whole genome shotgun (WGS) entry which is preliminary data.</text>
</comment>
<dbReference type="AlphaFoldDB" id="A0A218W7C1"/>
<protein>
    <submittedName>
        <fullName evidence="1">Uncharacterized protein</fullName>
    </submittedName>
</protein>
<dbReference type="EMBL" id="MTKT01005034">
    <property type="protein sequence ID" value="OWM68378.1"/>
    <property type="molecule type" value="Genomic_DNA"/>
</dbReference>